<accession>A0ABX6IHJ5</accession>
<dbReference type="EMBL" id="CP045809">
    <property type="protein sequence ID" value="QHN34750.1"/>
    <property type="molecule type" value="Genomic_DNA"/>
</dbReference>
<dbReference type="InterPro" id="IPR012349">
    <property type="entry name" value="Split_barrel_FMN-bd"/>
</dbReference>
<sequence>MTGDPITVLSDQESWELLRSQSLGRIGVSVGDDPDIFPLNYVVDGEKIVFRTGEGTKLAGLSVNGKVVFEVDSYDTEGGWSVIAKGTAERIVSTGDIAAADELPLKPWVATMKYNYVAITVNVISGRRFVFGPEPERYPV</sequence>
<keyword evidence="2" id="KW-1185">Reference proteome</keyword>
<name>A0ABX6IHJ5_9ACTN</name>
<reference evidence="1" key="1">
    <citation type="journal article" date="2021" name="Nat. Microbiol.">
        <title>Cocultivation of an ultrasmall environmental parasitic bacterium with lytic ability against bacteria associated with wastewater foams.</title>
        <authorList>
            <person name="Batinovic S."/>
            <person name="Rose J.J.A."/>
            <person name="Ratcliffe J."/>
            <person name="Seviour R.J."/>
            <person name="Petrovski S."/>
        </authorList>
    </citation>
    <scope>NUCLEOTIDE SEQUENCE</scope>
    <source>
        <strain evidence="1">CON9</strain>
    </source>
</reference>
<dbReference type="Pfam" id="PF12900">
    <property type="entry name" value="Pyridox_ox_2"/>
    <property type="match status" value="1"/>
</dbReference>
<protein>
    <submittedName>
        <fullName evidence="1">Pyridoxamine 5'-phosphate oxidase family protein</fullName>
    </submittedName>
</protein>
<evidence type="ECO:0000313" key="2">
    <source>
        <dbReference type="Proteomes" id="UP001059836"/>
    </source>
</evidence>
<proteinExistence type="predicted"/>
<dbReference type="Proteomes" id="UP001059836">
    <property type="component" value="Chromosome"/>
</dbReference>
<evidence type="ECO:0000313" key="1">
    <source>
        <dbReference type="EMBL" id="QHN34750.1"/>
    </source>
</evidence>
<dbReference type="Gene3D" id="2.30.110.10">
    <property type="entry name" value="Electron Transport, Fmn-binding Protein, Chain A"/>
    <property type="match status" value="1"/>
</dbReference>
<dbReference type="SUPFAM" id="SSF50475">
    <property type="entry name" value="FMN-binding split barrel"/>
    <property type="match status" value="1"/>
</dbReference>
<organism evidence="1 2">
    <name type="scientific">Gordonia pseudamarae</name>
    <dbReference type="NCBI Taxonomy" id="2831662"/>
    <lineage>
        <taxon>Bacteria</taxon>
        <taxon>Bacillati</taxon>
        <taxon>Actinomycetota</taxon>
        <taxon>Actinomycetes</taxon>
        <taxon>Mycobacteriales</taxon>
        <taxon>Gordoniaceae</taxon>
        <taxon>Gordonia</taxon>
    </lineage>
</organism>
<dbReference type="RefSeq" id="WP_213248206.1">
    <property type="nucleotide sequence ID" value="NZ_CP045806.1"/>
</dbReference>
<gene>
    <name evidence="1" type="ORF">GII31_07395</name>
</gene>
<dbReference type="InterPro" id="IPR024747">
    <property type="entry name" value="Pyridox_Oxase-rel"/>
</dbReference>